<organism evidence="1 2">
    <name type="scientific">Vibrio campbellii</name>
    <dbReference type="NCBI Taxonomy" id="680"/>
    <lineage>
        <taxon>Bacteria</taxon>
        <taxon>Pseudomonadati</taxon>
        <taxon>Pseudomonadota</taxon>
        <taxon>Gammaproteobacteria</taxon>
        <taxon>Vibrionales</taxon>
        <taxon>Vibrionaceae</taxon>
        <taxon>Vibrio</taxon>
    </lineage>
</organism>
<protein>
    <submittedName>
        <fullName evidence="1">Uncharacterized protein</fullName>
    </submittedName>
</protein>
<evidence type="ECO:0000313" key="1">
    <source>
        <dbReference type="EMBL" id="MGI1900361.1"/>
    </source>
</evidence>
<accession>A0ACC7RFG0</accession>
<sequence length="224" mass="25751">MKELLLLSTLLFGANVLAQEKIDLDSSYREIVPNGHTIIEAIHGDLNGDSRDDIVLMIQGTDQNKIVTDELRGRLDLNRRGIIVALRGNDNYDVVVENDNCFFSDDEDGGVYMVPDILMSITKGNLYIDFLHGRYGYWSYNFRYQDSDLELIGYDASDNRGPRVEVVTSINYLTKKMLTKENINELDDDDPIFKEMWSTFVLEHRFKLSQISDFTEFGDGVRNR</sequence>
<gene>
    <name evidence="1" type="ORF">REH74_022820</name>
</gene>
<comment type="caution">
    <text evidence="1">The sequence shown here is derived from an EMBL/GenBank/DDBJ whole genome shotgun (WGS) entry which is preliminary data.</text>
</comment>
<dbReference type="EMBL" id="JAVHXJ020000174">
    <property type="protein sequence ID" value="MGI1900361.1"/>
    <property type="molecule type" value="Genomic_DNA"/>
</dbReference>
<reference evidence="1" key="1">
    <citation type="submission" date="2024-11" db="EMBL/GenBank/DDBJ databases">
        <title>Identification of new Vibrio campbellii strains harboring the pVA1 plasmid isolated from Penaeus vannamei postlarvae affected by outbreaks of acute hepatopancreatic necrosis disease (AHPND) in Mexico.</title>
        <authorList>
            <person name="Gomez-Gil B."/>
            <person name="Enciso-Ibarra J."/>
        </authorList>
    </citation>
    <scope>NUCLEOTIDE SEQUENCE</scope>
    <source>
        <strain evidence="1">M270204</strain>
    </source>
</reference>
<evidence type="ECO:0000313" key="2">
    <source>
        <dbReference type="Proteomes" id="UP001354073"/>
    </source>
</evidence>
<name>A0ACC7RFG0_9VIBR</name>
<dbReference type="Proteomes" id="UP001354073">
    <property type="component" value="Unassembled WGS sequence"/>
</dbReference>
<proteinExistence type="predicted"/>